<accession>A0ABQ0HGL3</accession>
<protein>
    <submittedName>
        <fullName evidence="1">Uncharacterized protein</fullName>
    </submittedName>
</protein>
<name>A0ABQ0HGL3_9ACTN</name>
<evidence type="ECO:0000313" key="2">
    <source>
        <dbReference type="Proteomes" id="UP000004881"/>
    </source>
</evidence>
<keyword evidence="2" id="KW-1185">Reference proteome</keyword>
<comment type="caution">
    <text evidence="1">The sequence shown here is derived from an EMBL/GenBank/DDBJ whole genome shotgun (WGS) entry which is preliminary data.</text>
</comment>
<reference evidence="1 2" key="1">
    <citation type="submission" date="2012-02" db="EMBL/GenBank/DDBJ databases">
        <title>Whole genome shotgun sequence of Gordonia terrae NBRC 100016.</title>
        <authorList>
            <person name="Takarada H."/>
            <person name="Hosoyama A."/>
            <person name="Tsuchikane K."/>
            <person name="Katsumata H."/>
            <person name="Yamazaki S."/>
            <person name="Fujita N."/>
        </authorList>
    </citation>
    <scope>NUCLEOTIDE SEQUENCE [LARGE SCALE GENOMIC DNA]</scope>
    <source>
        <strain evidence="1 2">NBRC 100016</strain>
    </source>
</reference>
<sequence length="100" mass="11224">MIFPVGPHRLLVLGVRELHPLPPPYTLTTDEARQINFEMVAASHEFTYESPETMIAATLSVPPWPVHDPDGAQTFMEAVLEPSRWQPGEGPSWAVGRWYA</sequence>
<gene>
    <name evidence="1" type="ORF">GOTRE_077_00210</name>
</gene>
<dbReference type="EMBL" id="BAFD01000077">
    <property type="protein sequence ID" value="GAB45014.1"/>
    <property type="molecule type" value="Genomic_DNA"/>
</dbReference>
<proteinExistence type="predicted"/>
<dbReference type="Proteomes" id="UP000004881">
    <property type="component" value="Unassembled WGS sequence"/>
</dbReference>
<organism evidence="1 2">
    <name type="scientific">Gordonia terrae NBRC 100016</name>
    <dbReference type="NCBI Taxonomy" id="1089454"/>
    <lineage>
        <taxon>Bacteria</taxon>
        <taxon>Bacillati</taxon>
        <taxon>Actinomycetota</taxon>
        <taxon>Actinomycetes</taxon>
        <taxon>Mycobacteriales</taxon>
        <taxon>Gordoniaceae</taxon>
        <taxon>Gordonia</taxon>
    </lineage>
</organism>
<evidence type="ECO:0000313" key="1">
    <source>
        <dbReference type="EMBL" id="GAB45014.1"/>
    </source>
</evidence>